<evidence type="ECO:0000259" key="1">
    <source>
        <dbReference type="PROSITE" id="PS51462"/>
    </source>
</evidence>
<dbReference type="PROSITE" id="PS51462">
    <property type="entry name" value="NUDIX"/>
    <property type="match status" value="1"/>
</dbReference>
<organism evidence="2 3">
    <name type="scientific">Accumulibacter regalis</name>
    <dbReference type="NCBI Taxonomy" id="522306"/>
    <lineage>
        <taxon>Bacteria</taxon>
        <taxon>Pseudomonadati</taxon>
        <taxon>Pseudomonadota</taxon>
        <taxon>Betaproteobacteria</taxon>
        <taxon>Candidatus Accumulibacter</taxon>
    </lineage>
</organism>
<protein>
    <submittedName>
        <fullName evidence="2">NADH pyrophosphatase</fullName>
    </submittedName>
</protein>
<evidence type="ECO:0000313" key="2">
    <source>
        <dbReference type="EMBL" id="EXI89320.1"/>
    </source>
</evidence>
<dbReference type="InterPro" id="IPR015797">
    <property type="entry name" value="NUDIX_hydrolase-like_dom_sf"/>
</dbReference>
<dbReference type="InterPro" id="IPR000086">
    <property type="entry name" value="NUDIX_hydrolase_dom"/>
</dbReference>
<dbReference type="eggNOG" id="COG1051">
    <property type="taxonomic scope" value="Bacteria"/>
</dbReference>
<dbReference type="SUPFAM" id="SSF55811">
    <property type="entry name" value="Nudix"/>
    <property type="match status" value="1"/>
</dbReference>
<name>A0A011QJW2_ACCRE</name>
<dbReference type="Gene3D" id="2.20.70.10">
    <property type="match status" value="1"/>
</dbReference>
<dbReference type="Proteomes" id="UP000022141">
    <property type="component" value="Unassembled WGS sequence"/>
</dbReference>
<dbReference type="AlphaFoldDB" id="A0A011QJW2"/>
<dbReference type="GO" id="GO:0003824">
    <property type="term" value="F:catalytic activity"/>
    <property type="evidence" value="ECO:0007669"/>
    <property type="project" value="UniProtKB-ARBA"/>
</dbReference>
<keyword evidence="3" id="KW-1185">Reference proteome</keyword>
<dbReference type="Gene3D" id="3.90.79.10">
    <property type="entry name" value="Nucleoside Triphosphate Pyrophosphohydrolase"/>
    <property type="match status" value="1"/>
</dbReference>
<evidence type="ECO:0000313" key="3">
    <source>
        <dbReference type="Proteomes" id="UP000022141"/>
    </source>
</evidence>
<dbReference type="Pfam" id="PF14803">
    <property type="entry name" value="Zn_ribbon_Nudix"/>
    <property type="match status" value="1"/>
</dbReference>
<feature type="domain" description="Nudix hydrolase" evidence="1">
    <location>
        <begin position="36"/>
        <end position="169"/>
    </location>
</feature>
<proteinExistence type="predicted"/>
<dbReference type="PANTHER" id="PTHR43222">
    <property type="entry name" value="NUDIX HYDROLASE 23"/>
    <property type="match status" value="1"/>
</dbReference>
<reference evidence="2" key="1">
    <citation type="submission" date="2014-02" db="EMBL/GenBank/DDBJ databases">
        <title>Expanding our view of genomic diversity in Candidatus Accumulibacter clades.</title>
        <authorList>
            <person name="Skennerton C.T."/>
            <person name="Barr J.J."/>
            <person name="Slater F.R."/>
            <person name="Bond P.L."/>
            <person name="Tyson G.W."/>
        </authorList>
    </citation>
    <scope>NUCLEOTIDE SEQUENCE [LARGE SCALE GENOMIC DNA]</scope>
</reference>
<dbReference type="EMBL" id="JEMY01000017">
    <property type="protein sequence ID" value="EXI89320.1"/>
    <property type="molecule type" value="Genomic_DNA"/>
</dbReference>
<dbReference type="Pfam" id="PF00293">
    <property type="entry name" value="NUDIX"/>
    <property type="match status" value="1"/>
</dbReference>
<accession>A0A011QJW2</accession>
<dbReference type="STRING" id="1454004.AW11_01644"/>
<sequence>MNFCSQCGKTVSLVIPEGDNLPRHVCQCCGAIHYQNPKLVVGCIAEWQDQILLCRRSIAPRYGLWTLPAGFMENGETTRQAATRETLEEACARVELGGLFSLVNIPHINQVHLFYRARLLDTGFAAGLETLDTALFAEHTVPWQELAFQSVTLCLRAYFADRKAGRFVLHDDDLRPAARQAPDPEQTKA</sequence>
<dbReference type="PANTHER" id="PTHR43222:SF2">
    <property type="entry name" value="NUDIX HYDROLASE 23, CHLOROPLASTIC"/>
    <property type="match status" value="1"/>
</dbReference>
<comment type="caution">
    <text evidence="2">The sequence shown here is derived from an EMBL/GenBank/DDBJ whole genome shotgun (WGS) entry which is preliminary data.</text>
</comment>
<gene>
    <name evidence="2" type="ORF">AW11_01644</name>
</gene>
<dbReference type="CDD" id="cd04511">
    <property type="entry name" value="NUDIX_Hydrolase"/>
    <property type="match status" value="1"/>
</dbReference>
<dbReference type="InterPro" id="IPR029401">
    <property type="entry name" value="Nudix_N"/>
</dbReference>
<dbReference type="PATRIC" id="fig|1454004.3.peg.1692"/>